<evidence type="ECO:0000313" key="2">
    <source>
        <dbReference type="Proteomes" id="UP000298412"/>
    </source>
</evidence>
<dbReference type="OrthoDB" id="5094767at2"/>
<comment type="caution">
    <text evidence="1">The sequence shown here is derived from an EMBL/GenBank/DDBJ whole genome shotgun (WGS) entry which is preliminary data.</text>
</comment>
<gene>
    <name evidence="1" type="ORF">E3O19_05865</name>
</gene>
<proteinExistence type="predicted"/>
<name>A0A4R8WX30_9MICO</name>
<accession>A0A4R8WX30</accession>
<dbReference type="AlphaFoldDB" id="A0A4R8WX30"/>
<organism evidence="1 2">
    <name type="scientific">Cryobacterium algoritolerans</name>
    <dbReference type="NCBI Taxonomy" id="1259184"/>
    <lineage>
        <taxon>Bacteria</taxon>
        <taxon>Bacillati</taxon>
        <taxon>Actinomycetota</taxon>
        <taxon>Actinomycetes</taxon>
        <taxon>Micrococcales</taxon>
        <taxon>Microbacteriaceae</taxon>
        <taxon>Cryobacterium</taxon>
    </lineage>
</organism>
<keyword evidence="2" id="KW-1185">Reference proteome</keyword>
<dbReference type="EMBL" id="SOFP01000029">
    <property type="protein sequence ID" value="TFC17647.1"/>
    <property type="molecule type" value="Genomic_DNA"/>
</dbReference>
<protein>
    <recommendedName>
        <fullName evidence="3">Thioredoxin-like fold domain-containing protein</fullName>
    </recommendedName>
</protein>
<dbReference type="Gene3D" id="3.40.30.10">
    <property type="entry name" value="Glutaredoxin"/>
    <property type="match status" value="1"/>
</dbReference>
<evidence type="ECO:0008006" key="3">
    <source>
        <dbReference type="Google" id="ProtNLM"/>
    </source>
</evidence>
<dbReference type="InterPro" id="IPR036249">
    <property type="entry name" value="Thioredoxin-like_sf"/>
</dbReference>
<dbReference type="SUPFAM" id="SSF52833">
    <property type="entry name" value="Thioredoxin-like"/>
    <property type="match status" value="1"/>
</dbReference>
<dbReference type="Proteomes" id="UP000298412">
    <property type="component" value="Unassembled WGS sequence"/>
</dbReference>
<evidence type="ECO:0000313" key="1">
    <source>
        <dbReference type="EMBL" id="TFC17647.1"/>
    </source>
</evidence>
<dbReference type="RefSeq" id="WP_134566083.1">
    <property type="nucleotide sequence ID" value="NZ_SOFP01000029.1"/>
</dbReference>
<sequence length="353" mass="38700">MFCIAAFIVLLFMAAISARYRRYLAKAASCTLRRVTFRPCDTTFKQDLKDHMLAPLAARRPGLVGPASVALEVVAFLVVLTTIWSGYVVVESAANLYVYGTCNKQDSASCSLGAEACSIPDQTPTFGESLAAWDVVGAFGNDFVRLGETFSAIPSRMQNWDASEYLPANATYLNGPDAKKETALEVIDPGCTYCLQLFQNIEKAGFADRRNLSYIAFPIQSATGYKFPNSLLVTQYLEALRLNPLADAKTPVDWQILKRIYTEENDEGVSWQSVINGADSAETTALLQEWAQEFGLSRAQVDTVASVAGSTEVAQVIAHNKTLVEERIHTVKIPTIIFDGRRHDGLVSVDDLD</sequence>
<reference evidence="1 2" key="1">
    <citation type="submission" date="2019-03" db="EMBL/GenBank/DDBJ databases">
        <title>Genomics of glacier-inhabiting Cryobacterium strains.</title>
        <authorList>
            <person name="Liu Q."/>
            <person name="Xin Y.-H."/>
        </authorList>
    </citation>
    <scope>NUCLEOTIDE SEQUENCE [LARGE SCALE GENOMIC DNA]</scope>
    <source>
        <strain evidence="1 2">MDT1-3</strain>
    </source>
</reference>